<keyword evidence="6" id="KW-0067">ATP-binding</keyword>
<evidence type="ECO:0000256" key="6">
    <source>
        <dbReference type="ARBA" id="ARBA00022840"/>
    </source>
</evidence>
<dbReference type="EMBL" id="MN740255">
    <property type="protein sequence ID" value="QHT96281.1"/>
    <property type="molecule type" value="Genomic_DNA"/>
</dbReference>
<evidence type="ECO:0000256" key="4">
    <source>
        <dbReference type="ARBA" id="ARBA00022741"/>
    </source>
</evidence>
<keyword evidence="7" id="KW-0496">Mitochondrion</keyword>
<comment type="similarity">
    <text evidence="2">Belongs to the PDK/BCKDK protein kinase family.</text>
</comment>
<dbReference type="GO" id="GO:0005739">
    <property type="term" value="C:mitochondrion"/>
    <property type="evidence" value="ECO:0007669"/>
    <property type="project" value="UniProtKB-SubCell"/>
</dbReference>
<reference evidence="11" key="1">
    <citation type="journal article" date="2020" name="Nature">
        <title>Giant virus diversity and host interactions through global metagenomics.</title>
        <authorList>
            <person name="Schulz F."/>
            <person name="Roux S."/>
            <person name="Paez-Espino D."/>
            <person name="Jungbluth S."/>
            <person name="Walsh D.A."/>
            <person name="Denef V.J."/>
            <person name="McMahon K.D."/>
            <person name="Konstantinidis K.T."/>
            <person name="Eloe-Fadrosh E.A."/>
            <person name="Kyrpides N.C."/>
            <person name="Woyke T."/>
        </authorList>
    </citation>
    <scope>NUCLEOTIDE SEQUENCE</scope>
    <source>
        <strain evidence="11">GVMAG-M-3300024302-11</strain>
    </source>
</reference>
<dbReference type="PANTHER" id="PTHR11947:SF3">
    <property type="entry name" value="[PYRUVATE DEHYDROGENASE (ACETYL-TRANSFERRING)] KINASE, MITOCHONDRIAL"/>
    <property type="match status" value="1"/>
</dbReference>
<dbReference type="GO" id="GO:0010906">
    <property type="term" value="P:regulation of glucose metabolic process"/>
    <property type="evidence" value="ECO:0007669"/>
    <property type="project" value="TreeGrafter"/>
</dbReference>
<keyword evidence="4" id="KW-0547">Nucleotide-binding</keyword>
<comment type="catalytic activity">
    <reaction evidence="9">
        <text>L-seryl-[pyruvate dehydrogenase E1 alpha subunit] + ATP = O-phospho-L-seryl-[pyruvate dehydrogenase E1 alpha subunit] + ADP + H(+)</text>
        <dbReference type="Rhea" id="RHEA:23052"/>
        <dbReference type="Rhea" id="RHEA-COMP:13689"/>
        <dbReference type="Rhea" id="RHEA-COMP:13690"/>
        <dbReference type="ChEBI" id="CHEBI:15378"/>
        <dbReference type="ChEBI" id="CHEBI:29999"/>
        <dbReference type="ChEBI" id="CHEBI:30616"/>
        <dbReference type="ChEBI" id="CHEBI:83421"/>
        <dbReference type="ChEBI" id="CHEBI:456216"/>
        <dbReference type="EC" id="2.7.11.2"/>
    </reaction>
</comment>
<dbReference type="AlphaFoldDB" id="A0A6C0ISR7"/>
<organism evidence="11">
    <name type="scientific">viral metagenome</name>
    <dbReference type="NCBI Taxonomy" id="1070528"/>
    <lineage>
        <taxon>unclassified sequences</taxon>
        <taxon>metagenomes</taxon>
        <taxon>organismal metagenomes</taxon>
    </lineage>
</organism>
<dbReference type="SMART" id="SM00387">
    <property type="entry name" value="HATPase_c"/>
    <property type="match status" value="1"/>
</dbReference>
<dbReference type="Pfam" id="PF02518">
    <property type="entry name" value="HATPase_c"/>
    <property type="match status" value="1"/>
</dbReference>
<dbReference type="Gene3D" id="1.20.140.20">
    <property type="entry name" value="Alpha-ketoacid/pyruvate dehydrogenase kinase, N-terminal domain"/>
    <property type="match status" value="1"/>
</dbReference>
<dbReference type="Gene3D" id="3.30.565.10">
    <property type="entry name" value="Histidine kinase-like ATPase, C-terminal domain"/>
    <property type="match status" value="1"/>
</dbReference>
<keyword evidence="3" id="KW-0808">Transferase</keyword>
<evidence type="ECO:0000259" key="10">
    <source>
        <dbReference type="PROSITE" id="PS50109"/>
    </source>
</evidence>
<dbReference type="PROSITE" id="PS50109">
    <property type="entry name" value="HIS_KIN"/>
    <property type="match status" value="1"/>
</dbReference>
<evidence type="ECO:0000256" key="9">
    <source>
        <dbReference type="ARBA" id="ARBA00048201"/>
    </source>
</evidence>
<dbReference type="Pfam" id="PF10436">
    <property type="entry name" value="BCDHK_Adom3"/>
    <property type="match status" value="1"/>
</dbReference>
<evidence type="ECO:0000256" key="7">
    <source>
        <dbReference type="ARBA" id="ARBA00023128"/>
    </source>
</evidence>
<proteinExistence type="inferred from homology"/>
<dbReference type="PANTHER" id="PTHR11947">
    <property type="entry name" value="PYRUVATE DEHYDROGENASE KINASE"/>
    <property type="match status" value="1"/>
</dbReference>
<feature type="domain" description="Histidine kinase" evidence="10">
    <location>
        <begin position="235"/>
        <end position="358"/>
    </location>
</feature>
<evidence type="ECO:0000256" key="1">
    <source>
        <dbReference type="ARBA" id="ARBA00004173"/>
    </source>
</evidence>
<dbReference type="SUPFAM" id="SSF55874">
    <property type="entry name" value="ATPase domain of HSP90 chaperone/DNA topoisomerase II/histidine kinase"/>
    <property type="match status" value="1"/>
</dbReference>
<evidence type="ECO:0000313" key="11">
    <source>
        <dbReference type="EMBL" id="QHT96281.1"/>
    </source>
</evidence>
<evidence type="ECO:0000256" key="8">
    <source>
        <dbReference type="ARBA" id="ARBA00039078"/>
    </source>
</evidence>
<dbReference type="InterPro" id="IPR005467">
    <property type="entry name" value="His_kinase_dom"/>
</dbReference>
<dbReference type="GO" id="GO:0005524">
    <property type="term" value="F:ATP binding"/>
    <property type="evidence" value="ECO:0007669"/>
    <property type="project" value="UniProtKB-KW"/>
</dbReference>
<protein>
    <recommendedName>
        <fullName evidence="8">[pyruvate dehydrogenase (acetyl-transferring)] kinase</fullName>
        <ecNumber evidence="8">2.7.11.2</ecNumber>
    </recommendedName>
</protein>
<dbReference type="InterPro" id="IPR003594">
    <property type="entry name" value="HATPase_dom"/>
</dbReference>
<dbReference type="InterPro" id="IPR036890">
    <property type="entry name" value="HATPase_C_sf"/>
</dbReference>
<name>A0A6C0ISR7_9ZZZZ</name>
<accession>A0A6C0ISR7</accession>
<dbReference type="GO" id="GO:0004740">
    <property type="term" value="F:pyruvate dehydrogenase (acetyl-transferring) kinase activity"/>
    <property type="evidence" value="ECO:0007669"/>
    <property type="project" value="UniProtKB-EC"/>
</dbReference>
<sequence length="358" mass="41687">MNRFLIREIYNYSNKIEKQIKLKTLLNYNFNNFKVNNSFKIGFKEELLTRLAKRTTELETLPYGLSAMPSINVLSSWYIKSFEELYQFEDYTNDKQMNQVLQNIYTRHADTTEKITEGFKELNVNLSDRYNEDVFEYLKKHGHLPCGSFDKLNNALDKFYTNRMSVRLLIDQYLHYEYTDTNYVGIINKKTSPIEVIQDAINDATRICQMTYGHSPEVIIEKITNPEICYIPSYLYYVMFEIIKNGLRASVENNQDTLNIVISGTEDVIIKISDNGKGIPYADLDKVWYYSYTTDKNNYYNNSLRIANGNQQSVCPMSGFGLGLSVSRSIINFLGGDIRLMSMEDYGTDVYISIPREE</sequence>
<evidence type="ECO:0000256" key="2">
    <source>
        <dbReference type="ARBA" id="ARBA00006155"/>
    </source>
</evidence>
<dbReference type="InterPro" id="IPR004358">
    <property type="entry name" value="Sig_transdc_His_kin-like_C"/>
</dbReference>
<comment type="subcellular location">
    <subcellularLocation>
        <location evidence="1">Mitochondrion</location>
    </subcellularLocation>
</comment>
<dbReference type="InterPro" id="IPR018955">
    <property type="entry name" value="BCDHK/PDK_N"/>
</dbReference>
<evidence type="ECO:0000256" key="3">
    <source>
        <dbReference type="ARBA" id="ARBA00022679"/>
    </source>
</evidence>
<dbReference type="SUPFAM" id="SSF69012">
    <property type="entry name" value="alpha-ketoacid dehydrogenase kinase, N-terminal domain"/>
    <property type="match status" value="1"/>
</dbReference>
<evidence type="ECO:0000256" key="5">
    <source>
        <dbReference type="ARBA" id="ARBA00022777"/>
    </source>
</evidence>
<dbReference type="EC" id="2.7.11.2" evidence="8"/>
<keyword evidence="5" id="KW-0418">Kinase</keyword>
<dbReference type="PRINTS" id="PR00344">
    <property type="entry name" value="BCTRLSENSOR"/>
</dbReference>
<dbReference type="InterPro" id="IPR036784">
    <property type="entry name" value="AK/P_DHK_N_sf"/>
</dbReference>
<dbReference type="InterPro" id="IPR039028">
    <property type="entry name" value="BCKD/PDK"/>
</dbReference>